<keyword evidence="1" id="KW-0539">Nucleus</keyword>
<dbReference type="CDD" id="cd00067">
    <property type="entry name" value="GAL4"/>
    <property type="match status" value="2"/>
</dbReference>
<dbReference type="PROSITE" id="PS50048">
    <property type="entry name" value="ZN2_CY6_FUNGAL_2"/>
    <property type="match status" value="2"/>
</dbReference>
<feature type="compositionally biased region" description="Basic residues" evidence="2">
    <location>
        <begin position="240"/>
        <end position="251"/>
    </location>
</feature>
<accession>A0A6A7BAZ1</accession>
<dbReference type="SMART" id="SM00066">
    <property type="entry name" value="GAL4"/>
    <property type="match status" value="2"/>
</dbReference>
<dbReference type="AlphaFoldDB" id="A0A6A7BAZ1"/>
<dbReference type="PANTHER" id="PTHR37534">
    <property type="entry name" value="TRANSCRIPTIONAL ACTIVATOR PROTEIN UGA3"/>
    <property type="match status" value="1"/>
</dbReference>
<dbReference type="InterPro" id="IPR036864">
    <property type="entry name" value="Zn2-C6_fun-type_DNA-bd_sf"/>
</dbReference>
<dbReference type="Gene3D" id="4.10.240.10">
    <property type="entry name" value="Zn(2)-C6 fungal-type DNA-binding domain"/>
    <property type="match status" value="2"/>
</dbReference>
<dbReference type="SUPFAM" id="SSF57701">
    <property type="entry name" value="Zn2/Cys6 DNA-binding domain"/>
    <property type="match status" value="2"/>
</dbReference>
<name>A0A6A7BAZ1_9PLEO</name>
<dbReference type="Pfam" id="PF00172">
    <property type="entry name" value="Zn_clus"/>
    <property type="match status" value="2"/>
</dbReference>
<dbReference type="GO" id="GO:0000981">
    <property type="term" value="F:DNA-binding transcription factor activity, RNA polymerase II-specific"/>
    <property type="evidence" value="ECO:0007669"/>
    <property type="project" value="InterPro"/>
</dbReference>
<feature type="region of interest" description="Disordered" evidence="2">
    <location>
        <begin position="224"/>
        <end position="331"/>
    </location>
</feature>
<dbReference type="GO" id="GO:0008270">
    <property type="term" value="F:zinc ion binding"/>
    <property type="evidence" value="ECO:0007669"/>
    <property type="project" value="InterPro"/>
</dbReference>
<keyword evidence="5" id="KW-1185">Reference proteome</keyword>
<sequence>MDDLEDDLDLRFHKGLEPDVYYRCPTLEVQHSLSRTNSAKTSPIYASNLIPTGIVTEFLFAAASTLTIPVTEQFNLDALIQPADFLQSITVEHALCRDFDAKDRLKAQRAISRSIVEAIEEADGFKYIERSVTNIKSGDGARIRYFCKDSTQGRVRGKPAKHESEGNDGDAATNHTVPTFECGGAIHVKFSIKREAINVVYKHNSIHTHSEDPESMPTVATTNVVGIDSQAPTADATNGTKKRKRKSKQIKPVRVLDDYRDPDMAMPTFPEAPRSLTKKSRKKNSASTSVAITKKVPTKKGKQSKDALSPASGRKNTVQREPSPPPRPVKNKACLRCREKKIECIEAKPSCNQCQRGLWACQYEAIGNPKRSKNGCINCKQRRRKCTEEKPYCAYCLRIDDDCGYADFSYTVESITNDVTKGSQA</sequence>
<feature type="domain" description="Zn(2)-C6 fungal-type" evidence="3">
    <location>
        <begin position="375"/>
        <end position="405"/>
    </location>
</feature>
<feature type="compositionally biased region" description="Basic and acidic residues" evidence="2">
    <location>
        <begin position="254"/>
        <end position="263"/>
    </location>
</feature>
<dbReference type="PROSITE" id="PS00463">
    <property type="entry name" value="ZN2_CY6_FUNGAL_1"/>
    <property type="match status" value="1"/>
</dbReference>
<dbReference type="GO" id="GO:0000976">
    <property type="term" value="F:transcription cis-regulatory region binding"/>
    <property type="evidence" value="ECO:0007669"/>
    <property type="project" value="TreeGrafter"/>
</dbReference>
<protein>
    <recommendedName>
        <fullName evidence="3">Zn(2)-C6 fungal-type domain-containing protein</fullName>
    </recommendedName>
</protein>
<evidence type="ECO:0000313" key="4">
    <source>
        <dbReference type="EMBL" id="KAF2852686.1"/>
    </source>
</evidence>
<dbReference type="InterPro" id="IPR001138">
    <property type="entry name" value="Zn2Cys6_DnaBD"/>
</dbReference>
<feature type="compositionally biased region" description="Polar residues" evidence="2">
    <location>
        <begin position="224"/>
        <end position="239"/>
    </location>
</feature>
<evidence type="ECO:0000256" key="1">
    <source>
        <dbReference type="ARBA" id="ARBA00023242"/>
    </source>
</evidence>
<gene>
    <name evidence="4" type="ORF">T440DRAFT_497687</name>
</gene>
<dbReference type="OrthoDB" id="3251668at2759"/>
<dbReference type="GO" id="GO:0045944">
    <property type="term" value="P:positive regulation of transcription by RNA polymerase II"/>
    <property type="evidence" value="ECO:0007669"/>
    <property type="project" value="TreeGrafter"/>
</dbReference>
<feature type="domain" description="Zn(2)-C6 fungal-type" evidence="3">
    <location>
        <begin position="333"/>
        <end position="363"/>
    </location>
</feature>
<feature type="region of interest" description="Disordered" evidence="2">
    <location>
        <begin position="153"/>
        <end position="175"/>
    </location>
</feature>
<evidence type="ECO:0000259" key="3">
    <source>
        <dbReference type="PROSITE" id="PS50048"/>
    </source>
</evidence>
<dbReference type="GO" id="GO:0005634">
    <property type="term" value="C:nucleus"/>
    <property type="evidence" value="ECO:0007669"/>
    <property type="project" value="TreeGrafter"/>
</dbReference>
<evidence type="ECO:0000256" key="2">
    <source>
        <dbReference type="SAM" id="MobiDB-lite"/>
    </source>
</evidence>
<dbReference type="EMBL" id="MU006298">
    <property type="protein sequence ID" value="KAF2852686.1"/>
    <property type="molecule type" value="Genomic_DNA"/>
</dbReference>
<dbReference type="Proteomes" id="UP000799423">
    <property type="component" value="Unassembled WGS sequence"/>
</dbReference>
<dbReference type="PANTHER" id="PTHR37534:SF47">
    <property type="entry name" value="ZN(2)-C6 FUNGAL-TYPE DOMAIN-CONTAINING PROTEIN"/>
    <property type="match status" value="1"/>
</dbReference>
<proteinExistence type="predicted"/>
<evidence type="ECO:0000313" key="5">
    <source>
        <dbReference type="Proteomes" id="UP000799423"/>
    </source>
</evidence>
<organism evidence="4 5">
    <name type="scientific">Plenodomus tracheiphilus IPT5</name>
    <dbReference type="NCBI Taxonomy" id="1408161"/>
    <lineage>
        <taxon>Eukaryota</taxon>
        <taxon>Fungi</taxon>
        <taxon>Dikarya</taxon>
        <taxon>Ascomycota</taxon>
        <taxon>Pezizomycotina</taxon>
        <taxon>Dothideomycetes</taxon>
        <taxon>Pleosporomycetidae</taxon>
        <taxon>Pleosporales</taxon>
        <taxon>Pleosporineae</taxon>
        <taxon>Leptosphaeriaceae</taxon>
        <taxon>Plenodomus</taxon>
    </lineage>
</organism>
<reference evidence="4" key="1">
    <citation type="submission" date="2020-01" db="EMBL/GenBank/DDBJ databases">
        <authorList>
            <consortium name="DOE Joint Genome Institute"/>
            <person name="Haridas S."/>
            <person name="Albert R."/>
            <person name="Binder M."/>
            <person name="Bloem J."/>
            <person name="Labutti K."/>
            <person name="Salamov A."/>
            <person name="Andreopoulos B."/>
            <person name="Baker S.E."/>
            <person name="Barry K."/>
            <person name="Bills G."/>
            <person name="Bluhm B.H."/>
            <person name="Cannon C."/>
            <person name="Castanera R."/>
            <person name="Culley D.E."/>
            <person name="Daum C."/>
            <person name="Ezra D."/>
            <person name="Gonzalez J.B."/>
            <person name="Henrissat B."/>
            <person name="Kuo A."/>
            <person name="Liang C."/>
            <person name="Lipzen A."/>
            <person name="Lutzoni F."/>
            <person name="Magnuson J."/>
            <person name="Mondo S."/>
            <person name="Nolan M."/>
            <person name="Ohm R."/>
            <person name="Pangilinan J."/>
            <person name="Park H.-J."/>
            <person name="Ramirez L."/>
            <person name="Alfaro M."/>
            <person name="Sun H."/>
            <person name="Tritt A."/>
            <person name="Yoshinaga Y."/>
            <person name="Zwiers L.-H."/>
            <person name="Turgeon B.G."/>
            <person name="Goodwin S.B."/>
            <person name="Spatafora J.W."/>
            <person name="Crous P.W."/>
            <person name="Grigoriev I.V."/>
        </authorList>
    </citation>
    <scope>NUCLEOTIDE SEQUENCE</scope>
    <source>
        <strain evidence="4">IPT5</strain>
    </source>
</reference>